<dbReference type="RefSeq" id="WP_088592854.1">
    <property type="nucleotide sequence ID" value="NZ_CP022022.1"/>
</dbReference>
<evidence type="ECO:0000313" key="3">
    <source>
        <dbReference type="Proteomes" id="UP000197007"/>
    </source>
</evidence>
<name>A0A1Z4BK43_9FLAO</name>
<gene>
    <name evidence="2" type="ORF">CBG49_00150</name>
</gene>
<accession>A0A1Z4BK43</accession>
<dbReference type="EMBL" id="CP022022">
    <property type="protein sequence ID" value="ASF41622.1"/>
    <property type="molecule type" value="Genomic_DNA"/>
</dbReference>
<keyword evidence="1" id="KW-0732">Signal</keyword>
<sequence>MKTLILFIFLLLVSAVSAQKLHLYGGSNHDVYLGCLNCSKTDSNSIWNDLGKYGSANSSMSIWNDFGTYGNPMNSLSPWNDFASKPPIVVDASGKFCGYFTVNKSYNKRAEFELALLIYDNYQAIRKDVSTWYRKLF</sequence>
<organism evidence="2 3">
    <name type="scientific">Capnocytophaga endodontalis</name>
    <dbReference type="NCBI Taxonomy" id="2708117"/>
    <lineage>
        <taxon>Bacteria</taxon>
        <taxon>Pseudomonadati</taxon>
        <taxon>Bacteroidota</taxon>
        <taxon>Flavobacteriia</taxon>
        <taxon>Flavobacteriales</taxon>
        <taxon>Flavobacteriaceae</taxon>
        <taxon>Capnocytophaga</taxon>
    </lineage>
</organism>
<dbReference type="Proteomes" id="UP000197007">
    <property type="component" value="Chromosome"/>
</dbReference>
<dbReference type="AlphaFoldDB" id="A0A1Z4BK43"/>
<feature type="signal peptide" evidence="1">
    <location>
        <begin position="1"/>
        <end position="18"/>
    </location>
</feature>
<proteinExistence type="predicted"/>
<evidence type="ECO:0000313" key="2">
    <source>
        <dbReference type="EMBL" id="ASF41622.1"/>
    </source>
</evidence>
<evidence type="ECO:0008006" key="4">
    <source>
        <dbReference type="Google" id="ProtNLM"/>
    </source>
</evidence>
<evidence type="ECO:0000256" key="1">
    <source>
        <dbReference type="SAM" id="SignalP"/>
    </source>
</evidence>
<protein>
    <recommendedName>
        <fullName evidence="4">Glycyl-tRNA synthetase subunit alpha</fullName>
    </recommendedName>
</protein>
<keyword evidence="3" id="KW-1185">Reference proteome</keyword>
<dbReference type="KEGG" id="capn:CBG49_00150"/>
<feature type="chain" id="PRO_5012893450" description="Glycyl-tRNA synthetase subunit alpha" evidence="1">
    <location>
        <begin position="19"/>
        <end position="137"/>
    </location>
</feature>
<reference evidence="3" key="1">
    <citation type="submission" date="2017-06" db="EMBL/GenBank/DDBJ databases">
        <title>Complete genome sequence of Capnocytophaga sp. KCOM 1579 (=ChDC OS43) isolated from a human refractory periapical abscess lesion.</title>
        <authorList>
            <person name="Kook J.-K."/>
            <person name="Park S.-N."/>
            <person name="Lim Y.K."/>
            <person name="Roh H."/>
        </authorList>
    </citation>
    <scope>NUCLEOTIDE SEQUENCE [LARGE SCALE GENOMIC DNA]</scope>
    <source>
        <strain evidence="3">ChDC OS43</strain>
    </source>
</reference>